<dbReference type="RefSeq" id="WP_046349551.1">
    <property type="nucleotide sequence ID" value="NZ_BBWU01000051.1"/>
</dbReference>
<dbReference type="STRING" id="1219043.SCH01S_51_01220"/>
<keyword evidence="2" id="KW-1185">Reference proteome</keyword>
<accession>A0A0E9MT82</accession>
<name>A0A0E9MT82_9SPHN</name>
<reference evidence="1 2" key="1">
    <citation type="submission" date="2015-04" db="EMBL/GenBank/DDBJ databases">
        <title>Whole genome shotgun sequence of Sphingomonas changbaiensis NBRC 104936.</title>
        <authorList>
            <person name="Katano-Makiyama Y."/>
            <person name="Hosoyama A."/>
            <person name="Hashimoto M."/>
            <person name="Noguchi M."/>
            <person name="Tsuchikane K."/>
            <person name="Ohji S."/>
            <person name="Yamazoe A."/>
            <person name="Ichikawa N."/>
            <person name="Kimura A."/>
            <person name="Fujita N."/>
        </authorList>
    </citation>
    <scope>NUCLEOTIDE SEQUENCE [LARGE SCALE GENOMIC DNA]</scope>
    <source>
        <strain evidence="1 2">NBRC 104936</strain>
    </source>
</reference>
<evidence type="ECO:0000313" key="2">
    <source>
        <dbReference type="Proteomes" id="UP000033202"/>
    </source>
</evidence>
<evidence type="ECO:0000313" key="1">
    <source>
        <dbReference type="EMBL" id="GAO40789.1"/>
    </source>
</evidence>
<gene>
    <name evidence="1" type="ORF">SCH01S_51_01220</name>
</gene>
<evidence type="ECO:0008006" key="3">
    <source>
        <dbReference type="Google" id="ProtNLM"/>
    </source>
</evidence>
<organism evidence="1 2">
    <name type="scientific">Sphingomonas changbaiensis NBRC 104936</name>
    <dbReference type="NCBI Taxonomy" id="1219043"/>
    <lineage>
        <taxon>Bacteria</taxon>
        <taxon>Pseudomonadati</taxon>
        <taxon>Pseudomonadota</taxon>
        <taxon>Alphaproteobacteria</taxon>
        <taxon>Sphingomonadales</taxon>
        <taxon>Sphingomonadaceae</taxon>
        <taxon>Sphingomonas</taxon>
    </lineage>
</organism>
<dbReference type="AlphaFoldDB" id="A0A0E9MT82"/>
<dbReference type="Proteomes" id="UP000033202">
    <property type="component" value="Unassembled WGS sequence"/>
</dbReference>
<sequence length="88" mass="9981">MGRIELRDELLTRQASRLAERLGTSEEEAIAKALDALEESLNKAAASKRTAQSMTEWILERRKRFPLKPTGLVADKAFYDSLNDEDED</sequence>
<dbReference type="OrthoDB" id="9814421at2"/>
<dbReference type="EMBL" id="BBWU01000051">
    <property type="protein sequence ID" value="GAO40789.1"/>
    <property type="molecule type" value="Genomic_DNA"/>
</dbReference>
<protein>
    <recommendedName>
        <fullName evidence="3">Transcription factor</fullName>
    </recommendedName>
</protein>
<comment type="caution">
    <text evidence="1">The sequence shown here is derived from an EMBL/GenBank/DDBJ whole genome shotgun (WGS) entry which is preliminary data.</text>
</comment>
<proteinExistence type="predicted"/>